<keyword evidence="1" id="KW-0732">Signal</keyword>
<accession>I0IFC1</accession>
<keyword evidence="3" id="KW-1185">Reference proteome</keyword>
<name>I0IFC1_PHYMF</name>
<dbReference type="Proteomes" id="UP000007881">
    <property type="component" value="Chromosome"/>
</dbReference>
<proteinExistence type="predicted"/>
<feature type="signal peptide" evidence="1">
    <location>
        <begin position="1"/>
        <end position="24"/>
    </location>
</feature>
<evidence type="ECO:0000256" key="1">
    <source>
        <dbReference type="SAM" id="SignalP"/>
    </source>
</evidence>
<evidence type="ECO:0000313" key="2">
    <source>
        <dbReference type="EMBL" id="BAM03959.1"/>
    </source>
</evidence>
<dbReference type="AlphaFoldDB" id="I0IFC1"/>
<evidence type="ECO:0000313" key="3">
    <source>
        <dbReference type="Proteomes" id="UP000007881"/>
    </source>
</evidence>
<protein>
    <recommendedName>
        <fullName evidence="4">PEP-CTERM protein-sorting domain-containing protein</fullName>
    </recommendedName>
</protein>
<dbReference type="RefSeq" id="WP_014437177.1">
    <property type="nucleotide sequence ID" value="NC_017080.1"/>
</dbReference>
<reference evidence="2 3" key="1">
    <citation type="submission" date="2012-02" db="EMBL/GenBank/DDBJ databases">
        <title>Complete genome sequence of Phycisphaera mikurensis NBRC 102666.</title>
        <authorList>
            <person name="Ankai A."/>
            <person name="Hosoyama A."/>
            <person name="Terui Y."/>
            <person name="Sekine M."/>
            <person name="Fukai R."/>
            <person name="Kato Y."/>
            <person name="Nakamura S."/>
            <person name="Yamada-Narita S."/>
            <person name="Kawakoshi A."/>
            <person name="Fukunaga Y."/>
            <person name="Yamazaki S."/>
            <person name="Fujita N."/>
        </authorList>
    </citation>
    <scope>NUCLEOTIDE SEQUENCE [LARGE SCALE GENOMIC DNA]</scope>
    <source>
        <strain evidence="3">NBRC 102666 / KCTC 22515 / FYK2301M01</strain>
    </source>
</reference>
<organism evidence="2 3">
    <name type="scientific">Phycisphaera mikurensis (strain NBRC 102666 / KCTC 22515 / FYK2301M01)</name>
    <dbReference type="NCBI Taxonomy" id="1142394"/>
    <lineage>
        <taxon>Bacteria</taxon>
        <taxon>Pseudomonadati</taxon>
        <taxon>Planctomycetota</taxon>
        <taxon>Phycisphaerae</taxon>
        <taxon>Phycisphaerales</taxon>
        <taxon>Phycisphaeraceae</taxon>
        <taxon>Phycisphaera</taxon>
    </lineage>
</organism>
<dbReference type="STRING" id="1142394.PSMK_18000"/>
<feature type="chain" id="PRO_5003629209" description="PEP-CTERM protein-sorting domain-containing protein" evidence="1">
    <location>
        <begin position="25"/>
        <end position="288"/>
    </location>
</feature>
<dbReference type="KEGG" id="phm:PSMK_18000"/>
<dbReference type="NCBIfam" id="TIGR02595">
    <property type="entry name" value="PEP_CTERM"/>
    <property type="match status" value="1"/>
</dbReference>
<sequence>MSRSLCFVTATAASFALVAPSASAAPIVLSDGFQIGGTGLNTNVNADLATRQSGTAAPLTLAEATAGTSPNNDAFIQNDFGAFGSDALLLRTTASPGGGANQTAVQVGGLGAVIGTQYTISFDYHMSFASGAGNARFLGFTLSGDTAAATPGGDFAIVLRENGDQTTFEDGTATGAPNVPYSTSGGEVSTIQLLVDETLATPTVTVTLSDTFGTDTATLAPVAIDFEAADTGRFLEIRGSQSGGTTFGGSVGDFRIDNLQVEIVPEPSTAALAAAGAGLMLLRRRSAR</sequence>
<dbReference type="HOGENOM" id="CLU_965963_0_0_0"/>
<dbReference type="InterPro" id="IPR013424">
    <property type="entry name" value="Ice-binding_C"/>
</dbReference>
<evidence type="ECO:0008006" key="4">
    <source>
        <dbReference type="Google" id="ProtNLM"/>
    </source>
</evidence>
<gene>
    <name evidence="2" type="ordered locus">PSMK_18000</name>
</gene>
<dbReference type="EMBL" id="AP012338">
    <property type="protein sequence ID" value="BAM03959.1"/>
    <property type="molecule type" value="Genomic_DNA"/>
</dbReference>